<protein>
    <recommendedName>
        <fullName evidence="6">MYND-type domain-containing protein</fullName>
    </recommendedName>
</protein>
<keyword evidence="2 4" id="KW-0863">Zinc-finger</keyword>
<evidence type="ECO:0000259" key="6">
    <source>
        <dbReference type="PROSITE" id="PS50865"/>
    </source>
</evidence>
<feature type="domain" description="MYND-type" evidence="6">
    <location>
        <begin position="198"/>
        <end position="235"/>
    </location>
</feature>
<dbReference type="Pfam" id="PF01753">
    <property type="entry name" value="zf-MYND"/>
    <property type="match status" value="1"/>
</dbReference>
<comment type="caution">
    <text evidence="7">The sequence shown here is derived from an EMBL/GenBank/DDBJ whole genome shotgun (WGS) entry which is preliminary data.</text>
</comment>
<accession>A0A9P7YVU3</accession>
<proteinExistence type="predicted"/>
<evidence type="ECO:0000313" key="8">
    <source>
        <dbReference type="Proteomes" id="UP000887226"/>
    </source>
</evidence>
<keyword evidence="8" id="KW-1185">Reference proteome</keyword>
<sequence length="284" mass="31841">MAFADQNLIASAQKFVNDVFEPRAIKHQARAHEPTRDGMATTKITIPFKIWYGDPYQPDDEDRIFYVEQYQIDVPTEVPPPTTAIQLAIYNKCMARFLSANLYFVCQSRCAICRMYNTELASVVDLQYRGDRYEPSEMRCYGLGVCKYDGNCFLLAQALAASAMSNVVARQGKSNLDITDESGVGGELVIDGDEGMGCVGCGQEEGVYACEGCGVVRYCSRECDEDDWERHKPLCQDLQMMDLEIKTSIDESPASSKRERSDSNSTSNTSDDEHNVKKSRRETV</sequence>
<name>A0A9P7YVU3_9HELO</name>
<evidence type="ECO:0000256" key="4">
    <source>
        <dbReference type="PROSITE-ProRule" id="PRU00134"/>
    </source>
</evidence>
<evidence type="ECO:0000256" key="5">
    <source>
        <dbReference type="SAM" id="MobiDB-lite"/>
    </source>
</evidence>
<organism evidence="7 8">
    <name type="scientific">Calycina marina</name>
    <dbReference type="NCBI Taxonomy" id="1763456"/>
    <lineage>
        <taxon>Eukaryota</taxon>
        <taxon>Fungi</taxon>
        <taxon>Dikarya</taxon>
        <taxon>Ascomycota</taxon>
        <taxon>Pezizomycotina</taxon>
        <taxon>Leotiomycetes</taxon>
        <taxon>Helotiales</taxon>
        <taxon>Pezizellaceae</taxon>
        <taxon>Calycina</taxon>
    </lineage>
</organism>
<evidence type="ECO:0000256" key="2">
    <source>
        <dbReference type="ARBA" id="ARBA00022771"/>
    </source>
</evidence>
<dbReference type="PROSITE" id="PS50865">
    <property type="entry name" value="ZF_MYND_2"/>
    <property type="match status" value="1"/>
</dbReference>
<feature type="compositionally biased region" description="Basic and acidic residues" evidence="5">
    <location>
        <begin position="271"/>
        <end position="284"/>
    </location>
</feature>
<keyword evidence="1" id="KW-0479">Metal-binding</keyword>
<evidence type="ECO:0000256" key="1">
    <source>
        <dbReference type="ARBA" id="ARBA00022723"/>
    </source>
</evidence>
<dbReference type="SUPFAM" id="SSF144232">
    <property type="entry name" value="HIT/MYND zinc finger-like"/>
    <property type="match status" value="1"/>
</dbReference>
<keyword evidence="3" id="KW-0862">Zinc</keyword>
<dbReference type="Proteomes" id="UP000887226">
    <property type="component" value="Unassembled WGS sequence"/>
</dbReference>
<reference evidence="7" key="1">
    <citation type="journal article" date="2021" name="IMA Fungus">
        <title>Genomic characterization of three marine fungi, including Emericellopsis atlantica sp. nov. with signatures of a generalist lifestyle and marine biomass degradation.</title>
        <authorList>
            <person name="Hagestad O.C."/>
            <person name="Hou L."/>
            <person name="Andersen J.H."/>
            <person name="Hansen E.H."/>
            <person name="Altermark B."/>
            <person name="Li C."/>
            <person name="Kuhnert E."/>
            <person name="Cox R.J."/>
            <person name="Crous P.W."/>
            <person name="Spatafora J.W."/>
            <person name="Lail K."/>
            <person name="Amirebrahimi M."/>
            <person name="Lipzen A."/>
            <person name="Pangilinan J."/>
            <person name="Andreopoulos W."/>
            <person name="Hayes R.D."/>
            <person name="Ng V."/>
            <person name="Grigoriev I.V."/>
            <person name="Jackson S.A."/>
            <person name="Sutton T.D.S."/>
            <person name="Dobson A.D.W."/>
            <person name="Rama T."/>
        </authorList>
    </citation>
    <scope>NUCLEOTIDE SEQUENCE</scope>
    <source>
        <strain evidence="7">TRa3180A</strain>
    </source>
</reference>
<dbReference type="InterPro" id="IPR002893">
    <property type="entry name" value="Znf_MYND"/>
</dbReference>
<dbReference type="Gene3D" id="6.10.140.2220">
    <property type="match status" value="1"/>
</dbReference>
<evidence type="ECO:0000313" key="7">
    <source>
        <dbReference type="EMBL" id="KAG9240904.1"/>
    </source>
</evidence>
<dbReference type="EMBL" id="MU254314">
    <property type="protein sequence ID" value="KAG9240904.1"/>
    <property type="molecule type" value="Genomic_DNA"/>
</dbReference>
<dbReference type="PROSITE" id="PS01360">
    <property type="entry name" value="ZF_MYND_1"/>
    <property type="match status" value="1"/>
</dbReference>
<dbReference type="AlphaFoldDB" id="A0A9P7YVU3"/>
<dbReference type="GO" id="GO:0008270">
    <property type="term" value="F:zinc ion binding"/>
    <property type="evidence" value="ECO:0007669"/>
    <property type="project" value="UniProtKB-KW"/>
</dbReference>
<evidence type="ECO:0000256" key="3">
    <source>
        <dbReference type="ARBA" id="ARBA00022833"/>
    </source>
</evidence>
<gene>
    <name evidence="7" type="ORF">BJ878DRAFT_545780</name>
</gene>
<dbReference type="OrthoDB" id="5945798at2759"/>
<feature type="region of interest" description="Disordered" evidence="5">
    <location>
        <begin position="246"/>
        <end position="284"/>
    </location>
</feature>